<dbReference type="InterPro" id="IPR015854">
    <property type="entry name" value="ABC_transpr_LolD-like"/>
</dbReference>
<dbReference type="InterPro" id="IPR017911">
    <property type="entry name" value="MacB-like_ATP-bd"/>
</dbReference>
<accession>A0A1F5TQM0</accession>
<dbReference type="SMART" id="SM00382">
    <property type="entry name" value="AAA"/>
    <property type="match status" value="1"/>
</dbReference>
<organism evidence="5 6">
    <name type="scientific">Candidatus Falkowbacteria bacterium RIFOXYD2_FULL_34_120</name>
    <dbReference type="NCBI Taxonomy" id="1798007"/>
    <lineage>
        <taxon>Bacteria</taxon>
        <taxon>Candidatus Falkowiibacteriota</taxon>
    </lineage>
</organism>
<sequence>MEKKLAIKLNKVHKSYYLSNGEEIPVLKGIDVEIKIGEFVAIMGESGGGKTTLLNIIGCLHPLTSGEYFLEEENIGEVRDDYTLAYIRNKKMGFVFQQFNLFSRLTALKNIALPALYLGINKEEREKRAMILMQGVGIETRANHKPTELSGGQQQRVSICRALMNDPDIILADEPTGALDSKSGIEIMNIFTNLKNKGKTILMVTHTAEVAKYADRIIYLRDGKVIDNNYKLTSDY</sequence>
<reference evidence="5 6" key="1">
    <citation type="journal article" date="2016" name="Nat. Commun.">
        <title>Thousands of microbial genomes shed light on interconnected biogeochemical processes in an aquifer system.</title>
        <authorList>
            <person name="Anantharaman K."/>
            <person name="Brown C.T."/>
            <person name="Hug L.A."/>
            <person name="Sharon I."/>
            <person name="Castelle C.J."/>
            <person name="Probst A.J."/>
            <person name="Thomas B.C."/>
            <person name="Singh A."/>
            <person name="Wilkins M.J."/>
            <person name="Karaoz U."/>
            <person name="Brodie E.L."/>
            <person name="Williams K.H."/>
            <person name="Hubbard S.S."/>
            <person name="Banfield J.F."/>
        </authorList>
    </citation>
    <scope>NUCLEOTIDE SEQUENCE [LARGE SCALE GENOMIC DNA]</scope>
</reference>
<dbReference type="GO" id="GO:0098796">
    <property type="term" value="C:membrane protein complex"/>
    <property type="evidence" value="ECO:0007669"/>
    <property type="project" value="UniProtKB-ARBA"/>
</dbReference>
<dbReference type="PANTHER" id="PTHR24220">
    <property type="entry name" value="IMPORT ATP-BINDING PROTEIN"/>
    <property type="match status" value="1"/>
</dbReference>
<dbReference type="FunFam" id="3.40.50.300:FF:000032">
    <property type="entry name" value="Export ABC transporter ATP-binding protein"/>
    <property type="match status" value="1"/>
</dbReference>
<name>A0A1F5TQM0_9BACT</name>
<evidence type="ECO:0000256" key="1">
    <source>
        <dbReference type="ARBA" id="ARBA00022448"/>
    </source>
</evidence>
<dbReference type="Gene3D" id="3.40.50.300">
    <property type="entry name" value="P-loop containing nucleotide triphosphate hydrolases"/>
    <property type="match status" value="1"/>
</dbReference>
<feature type="domain" description="ABC transporter" evidence="4">
    <location>
        <begin position="7"/>
        <end position="236"/>
    </location>
</feature>
<protein>
    <submittedName>
        <fullName evidence="5">Macrolide ABC transporter ATP-binding protein</fullName>
    </submittedName>
</protein>
<dbReference type="EMBL" id="MFGO01000019">
    <property type="protein sequence ID" value="OGF40821.1"/>
    <property type="molecule type" value="Genomic_DNA"/>
</dbReference>
<keyword evidence="3 5" id="KW-0067">ATP-binding</keyword>
<dbReference type="InterPro" id="IPR027417">
    <property type="entry name" value="P-loop_NTPase"/>
</dbReference>
<dbReference type="PROSITE" id="PS50893">
    <property type="entry name" value="ABC_TRANSPORTER_2"/>
    <property type="match status" value="1"/>
</dbReference>
<proteinExistence type="predicted"/>
<comment type="caution">
    <text evidence="5">The sequence shown here is derived from an EMBL/GenBank/DDBJ whole genome shotgun (WGS) entry which is preliminary data.</text>
</comment>
<dbReference type="CDD" id="cd03255">
    <property type="entry name" value="ABC_MJ0796_LolCDE_FtsE"/>
    <property type="match status" value="1"/>
</dbReference>
<dbReference type="InterPro" id="IPR003439">
    <property type="entry name" value="ABC_transporter-like_ATP-bd"/>
</dbReference>
<keyword evidence="1" id="KW-0813">Transport</keyword>
<dbReference type="SUPFAM" id="SSF52540">
    <property type="entry name" value="P-loop containing nucleoside triphosphate hydrolases"/>
    <property type="match status" value="1"/>
</dbReference>
<dbReference type="PANTHER" id="PTHR24220:SF86">
    <property type="entry name" value="ABC TRANSPORTER ABCH.1"/>
    <property type="match status" value="1"/>
</dbReference>
<dbReference type="InterPro" id="IPR017871">
    <property type="entry name" value="ABC_transporter-like_CS"/>
</dbReference>
<evidence type="ECO:0000259" key="4">
    <source>
        <dbReference type="PROSITE" id="PS50893"/>
    </source>
</evidence>
<gene>
    <name evidence="5" type="ORF">A2531_06600</name>
</gene>
<dbReference type="Pfam" id="PF00005">
    <property type="entry name" value="ABC_tran"/>
    <property type="match status" value="1"/>
</dbReference>
<dbReference type="PROSITE" id="PS00211">
    <property type="entry name" value="ABC_TRANSPORTER_1"/>
    <property type="match status" value="1"/>
</dbReference>
<dbReference type="InterPro" id="IPR003593">
    <property type="entry name" value="AAA+_ATPase"/>
</dbReference>
<evidence type="ECO:0000313" key="5">
    <source>
        <dbReference type="EMBL" id="OGF40821.1"/>
    </source>
</evidence>
<dbReference type="GO" id="GO:0005524">
    <property type="term" value="F:ATP binding"/>
    <property type="evidence" value="ECO:0007669"/>
    <property type="project" value="UniProtKB-KW"/>
</dbReference>
<evidence type="ECO:0000256" key="2">
    <source>
        <dbReference type="ARBA" id="ARBA00022741"/>
    </source>
</evidence>
<keyword evidence="2" id="KW-0547">Nucleotide-binding</keyword>
<dbReference type="GO" id="GO:0022857">
    <property type="term" value="F:transmembrane transporter activity"/>
    <property type="evidence" value="ECO:0007669"/>
    <property type="project" value="UniProtKB-ARBA"/>
</dbReference>
<dbReference type="GO" id="GO:0005886">
    <property type="term" value="C:plasma membrane"/>
    <property type="evidence" value="ECO:0007669"/>
    <property type="project" value="TreeGrafter"/>
</dbReference>
<evidence type="ECO:0000256" key="3">
    <source>
        <dbReference type="ARBA" id="ARBA00022840"/>
    </source>
</evidence>
<dbReference type="AlphaFoldDB" id="A0A1F5TQM0"/>
<evidence type="ECO:0000313" key="6">
    <source>
        <dbReference type="Proteomes" id="UP000177579"/>
    </source>
</evidence>
<dbReference type="GO" id="GO:0016887">
    <property type="term" value="F:ATP hydrolysis activity"/>
    <property type="evidence" value="ECO:0007669"/>
    <property type="project" value="InterPro"/>
</dbReference>
<dbReference type="Proteomes" id="UP000177579">
    <property type="component" value="Unassembled WGS sequence"/>
</dbReference>